<name>A0A4R1B9A5_9PROT</name>
<sequence>MFGTHAGLATAHAAAAETLNMTKDDVASAPEGPRMMASRIAPARVTPIDVNGIRYEAVWGALGLFRATEVKTGKVLWELTLYHYRYDDRLERDVQDVFVSAMAKESPSTILVTDERATVYRVDLEKMTSRIARWPVGVKLVAREPLTVELVIANDTDRTVKFDKPSIGFGGRLSNDLFRVQADGVELPYGGMMLKRAPPGDFLTLKPLSEFRVRLDLSADYAVPATAKKIEVRFAHANHFSPDDFQLYSPIPLVIR</sequence>
<organism evidence="1 2">
    <name type="scientific">Parasulfuritortus cantonensis</name>
    <dbReference type="NCBI Taxonomy" id="2528202"/>
    <lineage>
        <taxon>Bacteria</taxon>
        <taxon>Pseudomonadati</taxon>
        <taxon>Pseudomonadota</taxon>
        <taxon>Betaproteobacteria</taxon>
        <taxon>Nitrosomonadales</taxon>
        <taxon>Thiobacillaceae</taxon>
        <taxon>Parasulfuritortus</taxon>
    </lineage>
</organism>
<protein>
    <submittedName>
        <fullName evidence="1">Uncharacterized protein</fullName>
    </submittedName>
</protein>
<dbReference type="Gene3D" id="2.60.40.2970">
    <property type="match status" value="1"/>
</dbReference>
<reference evidence="1 2" key="1">
    <citation type="submission" date="2019-03" db="EMBL/GenBank/DDBJ databases">
        <title>Genome sequence of Thiobacillaceae bacterium LSR1, a sulfur-oxidizing bacterium isolated from freshwater sediment.</title>
        <authorList>
            <person name="Li S."/>
        </authorList>
    </citation>
    <scope>NUCLEOTIDE SEQUENCE [LARGE SCALE GENOMIC DNA]</scope>
    <source>
        <strain evidence="1 2">LSR1</strain>
    </source>
</reference>
<evidence type="ECO:0000313" key="1">
    <source>
        <dbReference type="EMBL" id="TCJ13443.1"/>
    </source>
</evidence>
<keyword evidence="2" id="KW-1185">Reference proteome</keyword>
<dbReference type="OrthoDB" id="8775091at2"/>
<dbReference type="AlphaFoldDB" id="A0A4R1B9A5"/>
<evidence type="ECO:0000313" key="2">
    <source>
        <dbReference type="Proteomes" id="UP000295443"/>
    </source>
</evidence>
<dbReference type="EMBL" id="SJZB01000039">
    <property type="protein sequence ID" value="TCJ13443.1"/>
    <property type="molecule type" value="Genomic_DNA"/>
</dbReference>
<dbReference type="RefSeq" id="WP_131447289.1">
    <property type="nucleotide sequence ID" value="NZ_SJZB01000039.1"/>
</dbReference>
<accession>A0A4R1B9A5</accession>
<proteinExistence type="predicted"/>
<comment type="caution">
    <text evidence="1">The sequence shown here is derived from an EMBL/GenBank/DDBJ whole genome shotgun (WGS) entry which is preliminary data.</text>
</comment>
<dbReference type="Proteomes" id="UP000295443">
    <property type="component" value="Unassembled WGS sequence"/>
</dbReference>
<gene>
    <name evidence="1" type="ORF">EZJ19_10355</name>
</gene>